<evidence type="ECO:0000256" key="1">
    <source>
        <dbReference type="SAM" id="MobiDB-lite"/>
    </source>
</evidence>
<feature type="region of interest" description="Disordered" evidence="1">
    <location>
        <begin position="1"/>
        <end position="23"/>
    </location>
</feature>
<sequence length="23" mass="2524">MNIHEEATSTLSSIKNNTHILIG</sequence>
<proteinExistence type="predicted"/>
<accession>A0A0E9UIV9</accession>
<reference evidence="2" key="1">
    <citation type="submission" date="2014-11" db="EMBL/GenBank/DDBJ databases">
        <authorList>
            <person name="Amaro Gonzalez C."/>
        </authorList>
    </citation>
    <scope>NUCLEOTIDE SEQUENCE</scope>
</reference>
<dbReference type="AlphaFoldDB" id="A0A0E9UIV9"/>
<protein>
    <submittedName>
        <fullName evidence="2">Uncharacterized protein</fullName>
    </submittedName>
</protein>
<feature type="compositionally biased region" description="Polar residues" evidence="1">
    <location>
        <begin position="8"/>
        <end position="23"/>
    </location>
</feature>
<reference evidence="2" key="2">
    <citation type="journal article" date="2015" name="Fish Shellfish Immunol.">
        <title>Early steps in the European eel (Anguilla anguilla)-Vibrio vulnificus interaction in the gills: Role of the RtxA13 toxin.</title>
        <authorList>
            <person name="Callol A."/>
            <person name="Pajuelo D."/>
            <person name="Ebbesson L."/>
            <person name="Teles M."/>
            <person name="MacKenzie S."/>
            <person name="Amaro C."/>
        </authorList>
    </citation>
    <scope>NUCLEOTIDE SEQUENCE</scope>
</reference>
<name>A0A0E9UIV9_ANGAN</name>
<organism evidence="2">
    <name type="scientific">Anguilla anguilla</name>
    <name type="common">European freshwater eel</name>
    <name type="synonym">Muraena anguilla</name>
    <dbReference type="NCBI Taxonomy" id="7936"/>
    <lineage>
        <taxon>Eukaryota</taxon>
        <taxon>Metazoa</taxon>
        <taxon>Chordata</taxon>
        <taxon>Craniata</taxon>
        <taxon>Vertebrata</taxon>
        <taxon>Euteleostomi</taxon>
        <taxon>Actinopterygii</taxon>
        <taxon>Neopterygii</taxon>
        <taxon>Teleostei</taxon>
        <taxon>Anguilliformes</taxon>
        <taxon>Anguillidae</taxon>
        <taxon>Anguilla</taxon>
    </lineage>
</organism>
<evidence type="ECO:0000313" key="2">
    <source>
        <dbReference type="EMBL" id="JAH64908.1"/>
    </source>
</evidence>
<dbReference type="EMBL" id="GBXM01043669">
    <property type="protein sequence ID" value="JAH64908.1"/>
    <property type="molecule type" value="Transcribed_RNA"/>
</dbReference>